<sequence length="102" mass="11247">MCSDFVPKRRILSDVTRAEKAEVTTTQPHEYETGLIVSLFIPKAYGMELFFESTEIVVTSDTQFTTTIDTRFENPFVTPTFPPGFTDAQVTVSSGVTDNAAG</sequence>
<gene>
    <name evidence="1" type="ORF">LCGC14_0803890</name>
</gene>
<protein>
    <submittedName>
        <fullName evidence="1">Uncharacterized protein</fullName>
    </submittedName>
</protein>
<evidence type="ECO:0000313" key="1">
    <source>
        <dbReference type="EMBL" id="KKN33422.1"/>
    </source>
</evidence>
<accession>A0A0F9Q8M7</accession>
<comment type="caution">
    <text evidence="1">The sequence shown here is derived from an EMBL/GenBank/DDBJ whole genome shotgun (WGS) entry which is preliminary data.</text>
</comment>
<reference evidence="1" key="1">
    <citation type="journal article" date="2015" name="Nature">
        <title>Complex archaea that bridge the gap between prokaryotes and eukaryotes.</title>
        <authorList>
            <person name="Spang A."/>
            <person name="Saw J.H."/>
            <person name="Jorgensen S.L."/>
            <person name="Zaremba-Niedzwiedzka K."/>
            <person name="Martijn J."/>
            <person name="Lind A.E."/>
            <person name="van Eijk R."/>
            <person name="Schleper C."/>
            <person name="Guy L."/>
            <person name="Ettema T.J."/>
        </authorList>
    </citation>
    <scope>NUCLEOTIDE SEQUENCE</scope>
</reference>
<dbReference type="AlphaFoldDB" id="A0A0F9Q8M7"/>
<organism evidence="1">
    <name type="scientific">marine sediment metagenome</name>
    <dbReference type="NCBI Taxonomy" id="412755"/>
    <lineage>
        <taxon>unclassified sequences</taxon>
        <taxon>metagenomes</taxon>
        <taxon>ecological metagenomes</taxon>
    </lineage>
</organism>
<dbReference type="EMBL" id="LAZR01002179">
    <property type="protein sequence ID" value="KKN33422.1"/>
    <property type="molecule type" value="Genomic_DNA"/>
</dbReference>
<proteinExistence type="predicted"/>
<name>A0A0F9Q8M7_9ZZZZ</name>